<dbReference type="SUPFAM" id="SSF53474">
    <property type="entry name" value="alpha/beta-Hydrolases"/>
    <property type="match status" value="1"/>
</dbReference>
<comment type="similarity">
    <text evidence="1">Belongs to the 'GDXG' lipolytic enzyme family.</text>
</comment>
<feature type="compositionally biased region" description="Low complexity" evidence="3">
    <location>
        <begin position="21"/>
        <end position="180"/>
    </location>
</feature>
<dbReference type="Pfam" id="PF20434">
    <property type="entry name" value="BD-FAE"/>
    <property type="match status" value="1"/>
</dbReference>
<evidence type="ECO:0000256" key="1">
    <source>
        <dbReference type="ARBA" id="ARBA00010515"/>
    </source>
</evidence>
<feature type="domain" description="BD-FAE-like" evidence="5">
    <location>
        <begin position="202"/>
        <end position="428"/>
    </location>
</feature>
<accession>A0A806KKN4</accession>
<keyword evidence="2" id="KW-0378">Hydrolase</keyword>
<dbReference type="InterPro" id="IPR049492">
    <property type="entry name" value="BD-FAE-like_dom"/>
</dbReference>
<dbReference type="InterPro" id="IPR029058">
    <property type="entry name" value="AB_hydrolase_fold"/>
</dbReference>
<name>A0A806KKN4_9BACT</name>
<organism evidence="6">
    <name type="scientific">uncultured bacterium contig00052</name>
    <dbReference type="NCBI Taxonomy" id="1181536"/>
    <lineage>
        <taxon>Bacteria</taxon>
        <taxon>environmental samples</taxon>
    </lineage>
</organism>
<dbReference type="InterPro" id="IPR050300">
    <property type="entry name" value="GDXG_lipolytic_enzyme"/>
</dbReference>
<evidence type="ECO:0000256" key="4">
    <source>
        <dbReference type="SAM" id="SignalP"/>
    </source>
</evidence>
<dbReference type="Gene3D" id="3.40.50.1820">
    <property type="entry name" value="alpha/beta hydrolase"/>
    <property type="match status" value="1"/>
</dbReference>
<evidence type="ECO:0000313" key="6">
    <source>
        <dbReference type="EMBL" id="AGS52190.1"/>
    </source>
</evidence>
<feature type="region of interest" description="Disordered" evidence="3">
    <location>
        <begin position="21"/>
        <end position="186"/>
    </location>
</feature>
<evidence type="ECO:0000256" key="2">
    <source>
        <dbReference type="ARBA" id="ARBA00022801"/>
    </source>
</evidence>
<protein>
    <recommendedName>
        <fullName evidence="5">BD-FAE-like domain-containing protein</fullName>
    </recommendedName>
</protein>
<dbReference type="PROSITE" id="PS01173">
    <property type="entry name" value="LIPASE_GDXG_HIS"/>
    <property type="match status" value="1"/>
</dbReference>
<reference evidence="6" key="1">
    <citation type="submission" date="2012-03" db="EMBL/GenBank/DDBJ databases">
        <title>Functional metagenomics reveals considerable lignocellulase gene clusters in the gut microbiome of a wood-feeding higher termite.</title>
        <authorList>
            <person name="Liu N."/>
        </authorList>
    </citation>
    <scope>NUCLEOTIDE SEQUENCE</scope>
</reference>
<dbReference type="PANTHER" id="PTHR48081">
    <property type="entry name" value="AB HYDROLASE SUPERFAMILY PROTEIN C4A8.06C"/>
    <property type="match status" value="1"/>
</dbReference>
<sequence length="464" mass="46816">MKTVKVLSVTASLALAIALTSCSSTSSGGEENSGETPSSSSIDSSGGGASSSSSVGSGGQLSSSSIAASSNGQQSSSDSVEPSSGSEQPSSDSVEPSSDSQQPSSNSVAASSSSRAPSSSSVAASSSSRVPSSSSVAASSSSRAPSSSSVAAASSSSRPPSSSSVATTQSSSSATTTPATCNMTQRSLTNVEYNTARSRNKLDLNVPSGNGPFPLIVFIHGGGFSGGDKNSTTAPLQANTATGKGYAFASIQYTLMSSSQKGFPNAVEDALAAIRFLRAKAVDYCINPNKVAVAGFSAGGYFTNMVAALSGTDNHGFDLSSLGNASVSSKVQAAVSLSGLTDLTKLDEQHAASGISPMMGNHCNWNTNFFGFNPCTATGANKEIVDKSNPLYWVTSSACANLPPVHEEHDKTDNTTPWQGSQIFVDKLNEVCGAGKASITFTNGGHGGGYNSTEIYNFLDSHLK</sequence>
<feature type="chain" id="PRO_5032857797" description="BD-FAE-like domain-containing protein" evidence="4">
    <location>
        <begin position="29"/>
        <end position="464"/>
    </location>
</feature>
<feature type="signal peptide" evidence="4">
    <location>
        <begin position="1"/>
        <end position="28"/>
    </location>
</feature>
<dbReference type="EMBL" id="JQ844185">
    <property type="protein sequence ID" value="AGS52190.1"/>
    <property type="molecule type" value="Genomic_DNA"/>
</dbReference>
<dbReference type="InterPro" id="IPR002168">
    <property type="entry name" value="Lipase_GDXG_HIS_AS"/>
</dbReference>
<evidence type="ECO:0000256" key="3">
    <source>
        <dbReference type="SAM" id="MobiDB-lite"/>
    </source>
</evidence>
<evidence type="ECO:0000259" key="5">
    <source>
        <dbReference type="Pfam" id="PF20434"/>
    </source>
</evidence>
<dbReference type="GO" id="GO:0016787">
    <property type="term" value="F:hydrolase activity"/>
    <property type="evidence" value="ECO:0007669"/>
    <property type="project" value="UniProtKB-KW"/>
</dbReference>
<dbReference type="PROSITE" id="PS51257">
    <property type="entry name" value="PROKAR_LIPOPROTEIN"/>
    <property type="match status" value="1"/>
</dbReference>
<dbReference type="AlphaFoldDB" id="A0A806KKN4"/>
<proteinExistence type="inferred from homology"/>
<keyword evidence="4" id="KW-0732">Signal</keyword>